<evidence type="ECO:0000256" key="4">
    <source>
        <dbReference type="ARBA" id="ARBA00022525"/>
    </source>
</evidence>
<keyword evidence="4" id="KW-0964">Secreted</keyword>
<evidence type="ECO:0000256" key="1">
    <source>
        <dbReference type="ARBA" id="ARBA00004589"/>
    </source>
</evidence>
<evidence type="ECO:0000256" key="3">
    <source>
        <dbReference type="ARBA" id="ARBA00010031"/>
    </source>
</evidence>
<keyword evidence="7" id="KW-1015">Disulfide bond</keyword>
<keyword evidence="5" id="KW-0336">GPI-anchor</keyword>
<feature type="chain" id="PRO_5045987290" description="CFEM domain-containing protein" evidence="9">
    <location>
        <begin position="23"/>
        <end position="150"/>
    </location>
</feature>
<evidence type="ECO:0000256" key="2">
    <source>
        <dbReference type="ARBA" id="ARBA00004613"/>
    </source>
</evidence>
<gene>
    <name evidence="11" type="ORF">PG986_004906</name>
</gene>
<organism evidence="11 12">
    <name type="scientific">Apiospora aurea</name>
    <dbReference type="NCBI Taxonomy" id="335848"/>
    <lineage>
        <taxon>Eukaryota</taxon>
        <taxon>Fungi</taxon>
        <taxon>Dikarya</taxon>
        <taxon>Ascomycota</taxon>
        <taxon>Pezizomycotina</taxon>
        <taxon>Sordariomycetes</taxon>
        <taxon>Xylariomycetidae</taxon>
        <taxon>Amphisphaeriales</taxon>
        <taxon>Apiosporaceae</taxon>
        <taxon>Apiospora</taxon>
    </lineage>
</organism>
<evidence type="ECO:0000256" key="9">
    <source>
        <dbReference type="SAM" id="SignalP"/>
    </source>
</evidence>
<keyword evidence="5" id="KW-0325">Glycoprotein</keyword>
<comment type="caution">
    <text evidence="11">The sequence shown here is derived from an EMBL/GenBank/DDBJ whole genome shotgun (WGS) entry which is preliminary data.</text>
</comment>
<feature type="domain" description="CFEM" evidence="10">
    <location>
        <begin position="35"/>
        <end position="90"/>
    </location>
</feature>
<comment type="similarity">
    <text evidence="3">Belongs to the RBT5 family.</text>
</comment>
<evidence type="ECO:0000256" key="5">
    <source>
        <dbReference type="ARBA" id="ARBA00022622"/>
    </source>
</evidence>
<comment type="subcellular location">
    <subcellularLocation>
        <location evidence="1">Membrane</location>
        <topology evidence="1">Lipid-anchor</topology>
        <topology evidence="1">GPI-anchor</topology>
    </subcellularLocation>
    <subcellularLocation>
        <location evidence="2">Secreted</location>
    </subcellularLocation>
</comment>
<dbReference type="Pfam" id="PF05730">
    <property type="entry name" value="CFEM"/>
    <property type="match status" value="1"/>
</dbReference>
<dbReference type="InterPro" id="IPR008427">
    <property type="entry name" value="Extracellular_membr_CFEM_dom"/>
</dbReference>
<accession>A0ABR1QG26</accession>
<keyword evidence="12" id="KW-1185">Reference proteome</keyword>
<evidence type="ECO:0000256" key="7">
    <source>
        <dbReference type="ARBA" id="ARBA00023157"/>
    </source>
</evidence>
<evidence type="ECO:0000259" key="10">
    <source>
        <dbReference type="Pfam" id="PF05730"/>
    </source>
</evidence>
<keyword evidence="6 9" id="KW-0732">Signal</keyword>
<proteinExistence type="inferred from homology"/>
<name>A0ABR1QG26_9PEZI</name>
<evidence type="ECO:0000256" key="6">
    <source>
        <dbReference type="ARBA" id="ARBA00022729"/>
    </source>
</evidence>
<dbReference type="EMBL" id="JAQQWE010000004">
    <property type="protein sequence ID" value="KAK7955684.1"/>
    <property type="molecule type" value="Genomic_DNA"/>
</dbReference>
<reference evidence="11 12" key="1">
    <citation type="submission" date="2023-01" db="EMBL/GenBank/DDBJ databases">
        <title>Analysis of 21 Apiospora genomes using comparative genomics revels a genus with tremendous synthesis potential of carbohydrate active enzymes and secondary metabolites.</title>
        <authorList>
            <person name="Sorensen T."/>
        </authorList>
    </citation>
    <scope>NUCLEOTIDE SEQUENCE [LARGE SCALE GENOMIC DNA]</scope>
    <source>
        <strain evidence="11 12">CBS 24483</strain>
    </source>
</reference>
<evidence type="ECO:0000256" key="8">
    <source>
        <dbReference type="ARBA" id="ARBA00023288"/>
    </source>
</evidence>
<sequence>MRFSFLPTITLLSATFSSGVFAANVDNLSLQQIVGKMPGCAVGCYAHATADSGCSPEDFQCVCDSHLRIPLRMGACLGRDHCTEYDATGAIGDLCSRMYEKPPPTEVEAASRAMSQAVATATKKSGGARAHEIALGSVVGAAAVLVAMLL</sequence>
<dbReference type="Proteomes" id="UP001391051">
    <property type="component" value="Unassembled WGS sequence"/>
</dbReference>
<evidence type="ECO:0000313" key="12">
    <source>
        <dbReference type="Proteomes" id="UP001391051"/>
    </source>
</evidence>
<keyword evidence="8" id="KW-0449">Lipoprotein</keyword>
<feature type="signal peptide" evidence="9">
    <location>
        <begin position="1"/>
        <end position="22"/>
    </location>
</feature>
<keyword evidence="5" id="KW-0472">Membrane</keyword>
<dbReference type="GeneID" id="92074190"/>
<dbReference type="RefSeq" id="XP_066700990.1">
    <property type="nucleotide sequence ID" value="XM_066841128.1"/>
</dbReference>
<protein>
    <recommendedName>
        <fullName evidence="10">CFEM domain-containing protein</fullName>
    </recommendedName>
</protein>
<evidence type="ECO:0000313" key="11">
    <source>
        <dbReference type="EMBL" id="KAK7955684.1"/>
    </source>
</evidence>